<dbReference type="InterPro" id="IPR038987">
    <property type="entry name" value="MoeA-like"/>
</dbReference>
<dbReference type="GO" id="GO:0061599">
    <property type="term" value="F:molybdopterin molybdotransferase activity"/>
    <property type="evidence" value="ECO:0007669"/>
    <property type="project" value="TreeGrafter"/>
</dbReference>
<dbReference type="PANTHER" id="PTHR10192">
    <property type="entry name" value="MOLYBDOPTERIN BIOSYNTHESIS PROTEIN"/>
    <property type="match status" value="1"/>
</dbReference>
<dbReference type="CDD" id="cd00887">
    <property type="entry name" value="MoeA"/>
    <property type="match status" value="1"/>
</dbReference>
<dbReference type="Pfam" id="PF03453">
    <property type="entry name" value="MoeA_N"/>
    <property type="match status" value="1"/>
</dbReference>
<accession>X1QMI5</accession>
<sequence length="245" mass="26310">VLWQAFVALVMVSLKLVLSRVKRLGSETVSFERALERVLVKDVVSKTDVPPFDRSAVDGYAVRAADTFGAAETKPRRLRVIGSIPIGAPTRLRVRRSEAAKIMTGAPMPACANAVVMVEHVSARGKQLDVHVPLTPGKNVSARGEDVRAGEVVLKRGQLLRPQDIGMLASTGNLRVQVARRPRVAILATGSELRKPGARLGPAKIADTNSYSLAAAVARCGGIPRRLGIVPDKPKLLRRTLRKAA</sequence>
<reference evidence="3" key="1">
    <citation type="journal article" date="2014" name="Front. Microbiol.">
        <title>High frequency of phylogenetically diverse reductive dehalogenase-homologous genes in deep subseafloor sedimentary metagenomes.</title>
        <authorList>
            <person name="Kawai M."/>
            <person name="Futagami T."/>
            <person name="Toyoda A."/>
            <person name="Takaki Y."/>
            <person name="Nishi S."/>
            <person name="Hori S."/>
            <person name="Arai W."/>
            <person name="Tsubouchi T."/>
            <person name="Morono Y."/>
            <person name="Uchiyama I."/>
            <person name="Ito T."/>
            <person name="Fujiyama A."/>
            <person name="Inagaki F."/>
            <person name="Takami H."/>
        </authorList>
    </citation>
    <scope>NUCLEOTIDE SEQUENCE</scope>
    <source>
        <strain evidence="3">Expedition CK06-06</strain>
    </source>
</reference>
<dbReference type="InterPro" id="IPR036425">
    <property type="entry name" value="MoaB/Mog-like_dom_sf"/>
</dbReference>
<dbReference type="InterPro" id="IPR005110">
    <property type="entry name" value="MoeA_linker/N"/>
</dbReference>
<dbReference type="GO" id="GO:0006777">
    <property type="term" value="P:Mo-molybdopterin cofactor biosynthetic process"/>
    <property type="evidence" value="ECO:0007669"/>
    <property type="project" value="TreeGrafter"/>
</dbReference>
<feature type="non-terminal residue" evidence="3">
    <location>
        <position position="245"/>
    </location>
</feature>
<evidence type="ECO:0000259" key="2">
    <source>
        <dbReference type="Pfam" id="PF03453"/>
    </source>
</evidence>
<dbReference type="GO" id="GO:0005829">
    <property type="term" value="C:cytosol"/>
    <property type="evidence" value="ECO:0007669"/>
    <property type="project" value="TreeGrafter"/>
</dbReference>
<dbReference type="PANTHER" id="PTHR10192:SF5">
    <property type="entry name" value="GEPHYRIN"/>
    <property type="match status" value="1"/>
</dbReference>
<name>X1QMI5_9ZZZZ</name>
<dbReference type="Pfam" id="PF00994">
    <property type="entry name" value="MoCF_biosynth"/>
    <property type="match status" value="1"/>
</dbReference>
<protein>
    <submittedName>
        <fullName evidence="3">Uncharacterized protein</fullName>
    </submittedName>
</protein>
<evidence type="ECO:0000259" key="1">
    <source>
        <dbReference type="Pfam" id="PF00994"/>
    </source>
</evidence>
<feature type="non-terminal residue" evidence="3">
    <location>
        <position position="1"/>
    </location>
</feature>
<evidence type="ECO:0000313" key="3">
    <source>
        <dbReference type="EMBL" id="GAI55981.1"/>
    </source>
</evidence>
<dbReference type="Gene3D" id="3.40.980.10">
    <property type="entry name" value="MoaB/Mog-like domain"/>
    <property type="match status" value="1"/>
</dbReference>
<comment type="caution">
    <text evidence="3">The sequence shown here is derived from an EMBL/GenBank/DDBJ whole genome shotgun (WGS) entry which is preliminary data.</text>
</comment>
<dbReference type="InterPro" id="IPR001453">
    <property type="entry name" value="MoaB/Mog_dom"/>
</dbReference>
<dbReference type="Gene3D" id="3.90.105.10">
    <property type="entry name" value="Molybdopterin biosynthesis moea protein, domain 2"/>
    <property type="match status" value="1"/>
</dbReference>
<dbReference type="InterPro" id="IPR036135">
    <property type="entry name" value="MoeA_linker/N_sf"/>
</dbReference>
<dbReference type="EMBL" id="BARV01033991">
    <property type="protein sequence ID" value="GAI55981.1"/>
    <property type="molecule type" value="Genomic_DNA"/>
</dbReference>
<dbReference type="SUPFAM" id="SSF53218">
    <property type="entry name" value="Molybdenum cofactor biosynthesis proteins"/>
    <property type="match status" value="1"/>
</dbReference>
<organism evidence="3">
    <name type="scientific">marine sediment metagenome</name>
    <dbReference type="NCBI Taxonomy" id="412755"/>
    <lineage>
        <taxon>unclassified sequences</taxon>
        <taxon>metagenomes</taxon>
        <taxon>ecological metagenomes</taxon>
    </lineage>
</organism>
<dbReference type="AlphaFoldDB" id="X1QMI5"/>
<dbReference type="Gene3D" id="2.170.190.11">
    <property type="entry name" value="Molybdopterin biosynthesis moea protein, domain 3"/>
    <property type="match status" value="1"/>
</dbReference>
<feature type="domain" description="MoaB/Mog" evidence="1">
    <location>
        <begin position="185"/>
        <end position="244"/>
    </location>
</feature>
<feature type="domain" description="MoeA N-terminal and linker" evidence="2">
    <location>
        <begin position="14"/>
        <end position="172"/>
    </location>
</feature>
<proteinExistence type="predicted"/>
<dbReference type="SUPFAM" id="SSF63882">
    <property type="entry name" value="MoeA N-terminal region -like"/>
    <property type="match status" value="1"/>
</dbReference>
<gene>
    <name evidence="3" type="ORF">S06H3_53323</name>
</gene>